<dbReference type="Gene3D" id="2.30.42.10">
    <property type="match status" value="1"/>
</dbReference>
<dbReference type="SMART" id="SM00228">
    <property type="entry name" value="PDZ"/>
    <property type="match status" value="1"/>
</dbReference>
<keyword evidence="3" id="KW-0732">Signal</keyword>
<evidence type="ECO:0000256" key="4">
    <source>
        <dbReference type="RuleBase" id="RU000406"/>
    </source>
</evidence>
<evidence type="ECO:0000256" key="3">
    <source>
        <dbReference type="ARBA" id="ARBA00022729"/>
    </source>
</evidence>
<comment type="similarity">
    <text evidence="1 4">Belongs to the insulin family.</text>
</comment>
<keyword evidence="2" id="KW-0165">Cleavage on pair of basic residues</keyword>
<feature type="region of interest" description="Disordered" evidence="5">
    <location>
        <begin position="551"/>
        <end position="590"/>
    </location>
</feature>
<evidence type="ECO:0000256" key="5">
    <source>
        <dbReference type="SAM" id="MobiDB-lite"/>
    </source>
</evidence>
<dbReference type="Proteomes" id="UP000494163">
    <property type="component" value="Chromosome 3L"/>
</dbReference>
<dbReference type="PANTHER" id="PTHR16148:SF14">
    <property type="entry name" value="MYND-TYPE DOMAIN-CONTAINING PROTEIN"/>
    <property type="match status" value="1"/>
</dbReference>
<dbReference type="PANTHER" id="PTHR16148">
    <property type="entry name" value="NF-KAPPA-B-REPRESSING FACTOR-RELATED"/>
    <property type="match status" value="1"/>
</dbReference>
<keyword evidence="4" id="KW-0964">Secreted</keyword>
<dbReference type="SUPFAM" id="SSF50156">
    <property type="entry name" value="PDZ domain-like"/>
    <property type="match status" value="1"/>
</dbReference>
<organism evidence="7 8">
    <name type="scientific">Drosophila busckii</name>
    <name type="common">Fruit fly</name>
    <dbReference type="NCBI Taxonomy" id="30019"/>
    <lineage>
        <taxon>Eukaryota</taxon>
        <taxon>Metazoa</taxon>
        <taxon>Ecdysozoa</taxon>
        <taxon>Arthropoda</taxon>
        <taxon>Hexapoda</taxon>
        <taxon>Insecta</taxon>
        <taxon>Pterygota</taxon>
        <taxon>Neoptera</taxon>
        <taxon>Endopterygota</taxon>
        <taxon>Diptera</taxon>
        <taxon>Brachycera</taxon>
        <taxon>Muscomorpha</taxon>
        <taxon>Ephydroidea</taxon>
        <taxon>Drosophilidae</taxon>
        <taxon>Drosophila</taxon>
    </lineage>
</organism>
<feature type="compositionally biased region" description="Acidic residues" evidence="5">
    <location>
        <begin position="415"/>
        <end position="424"/>
    </location>
</feature>
<dbReference type="OrthoDB" id="10019596at2759"/>
<feature type="region of interest" description="Disordered" evidence="5">
    <location>
        <begin position="361"/>
        <end position="510"/>
    </location>
</feature>
<feature type="compositionally biased region" description="Acidic residues" evidence="5">
    <location>
        <begin position="485"/>
        <end position="495"/>
    </location>
</feature>
<sequence>MVIDIKMCRFDNVPWGFRLVGGADYEYPLTVVKVRHVLYNACSPNNNNNNNNSKCHTCMLFAYLCHVTTTKATTVALAACVAEGSIAEEAGLRVEDVIVRINDTAATPLTHDEAHRLILSSGSVFYFGVYRENEEDAYECPKRFPLSSSSLTKSPTPLASPGYDSLSPVPSLTEATKAHIPEQVVAASQAAVTTAVAQAESEVAALQDALECRSAMAEVHSADYNDNNNNNNNNGNNCNNAMDTMDSLYLPDLPDRPCSALSEQTEIKLVEEEIAAVLSGESEVLKEHQVLGVNFYRIFPKPGVCMTSDVLRSLNEEVTKTKLEKEKENRKWSTFLQRPDRPVPKSKQQLEAERRAANAYKVKIVKSQPREKSPMPELKPAAKEATPTPAEEESKPPTNEQENKQETEAHVQTEEEKEQEELEQEPLPTDSEVPNLEQLPDNGSNNNNNDDYDDKPELPEDNGEQGESSDAEQLEKADASKDEQSDGQEQQEAESEATTPAKTDEELALEKQLADVQKQLAALSSLPSTIQSTLDAVTKQLAELLPTFKLQQQQEQQQGEGEGQKQLPEIDEQQAEEDKLAGGEHEGAGMRIMSADSGGVCPGVSADDMPQSACENNEDKCDDANDLEVSKISLSNGGDNCALEEQQQQELNEQQSFKKQKKHNVIEELEEHLVRKNNPKRSKRAFGPLTPSSERPLVLPGGRRWYRPKDAYNDEFIAETLSAQAELITGSTLGVNFMKYQKPERKIDLNRSEVYKVIHHLDRAPVRGIERAISTVLLSVEFQLFQAVTSSMFNKFSVTLAMLLALCALSSSREVNMRLCSDMLNQALSKMCEKTGFNDMVSKRSSYAALGFDPIDPIQFIEAKESADVLPYPLSNGRMSDFYDNNVISSLTATRRLTRNGIIEHCCMRACSKYELSGYCRAP</sequence>
<dbReference type="STRING" id="30019.A0A0M3QWI9"/>
<dbReference type="EMBL" id="CP012525">
    <property type="protein sequence ID" value="ALC44229.1"/>
    <property type="molecule type" value="Genomic_DNA"/>
</dbReference>
<evidence type="ECO:0000256" key="2">
    <source>
        <dbReference type="ARBA" id="ARBA00022685"/>
    </source>
</evidence>
<dbReference type="InterPro" id="IPR016179">
    <property type="entry name" value="Insulin-like"/>
</dbReference>
<dbReference type="InterPro" id="IPR036438">
    <property type="entry name" value="Insulin-like_sf"/>
</dbReference>
<name>A0A0M3QWI9_DROBS</name>
<dbReference type="Pfam" id="PF00049">
    <property type="entry name" value="Insulin"/>
    <property type="match status" value="1"/>
</dbReference>
<evidence type="ECO:0000313" key="7">
    <source>
        <dbReference type="EMBL" id="ALC44229.1"/>
    </source>
</evidence>
<feature type="compositionally biased region" description="Acidic residues" evidence="5">
    <location>
        <begin position="450"/>
        <end position="472"/>
    </location>
</feature>
<feature type="compositionally biased region" description="Basic and acidic residues" evidence="5">
    <location>
        <begin position="576"/>
        <end position="588"/>
    </location>
</feature>
<proteinExistence type="inferred from homology"/>
<dbReference type="GO" id="GO:0005576">
    <property type="term" value="C:extracellular region"/>
    <property type="evidence" value="ECO:0007669"/>
    <property type="project" value="UniProtKB-SubCell"/>
</dbReference>
<dbReference type="SUPFAM" id="SSF56994">
    <property type="entry name" value="Insulin-like"/>
    <property type="match status" value="1"/>
</dbReference>
<evidence type="ECO:0000313" key="8">
    <source>
        <dbReference type="Proteomes" id="UP000494163"/>
    </source>
</evidence>
<accession>A0A0M3QWI9</accession>
<keyword evidence="8" id="KW-1185">Reference proteome</keyword>
<dbReference type="InterPro" id="IPR022353">
    <property type="entry name" value="Insulin_CS"/>
</dbReference>
<dbReference type="InterPro" id="IPR036034">
    <property type="entry name" value="PDZ_sf"/>
</dbReference>
<dbReference type="PROSITE" id="PS50106">
    <property type="entry name" value="PDZ"/>
    <property type="match status" value="1"/>
</dbReference>
<feature type="compositionally biased region" description="Basic residues" evidence="5">
    <location>
        <begin position="675"/>
        <end position="684"/>
    </location>
</feature>
<dbReference type="SMART" id="SM00078">
    <property type="entry name" value="IlGF"/>
    <property type="match status" value="1"/>
</dbReference>
<gene>
    <name evidence="7" type="ORF">Dbus_chr3Lg1395</name>
</gene>
<feature type="region of interest" description="Disordered" evidence="5">
    <location>
        <begin position="675"/>
        <end position="697"/>
    </location>
</feature>
<dbReference type="Gene3D" id="1.10.100.10">
    <property type="entry name" value="Insulin-like"/>
    <property type="match status" value="1"/>
</dbReference>
<evidence type="ECO:0000256" key="1">
    <source>
        <dbReference type="ARBA" id="ARBA00009034"/>
    </source>
</evidence>
<dbReference type="PROSITE" id="PS00262">
    <property type="entry name" value="INSULIN"/>
    <property type="match status" value="1"/>
</dbReference>
<evidence type="ECO:0000259" key="6">
    <source>
        <dbReference type="PROSITE" id="PS50106"/>
    </source>
</evidence>
<dbReference type="InterPro" id="IPR041489">
    <property type="entry name" value="PDZ_6"/>
</dbReference>
<dbReference type="Pfam" id="PF17820">
    <property type="entry name" value="PDZ_6"/>
    <property type="match status" value="1"/>
</dbReference>
<dbReference type="InterPro" id="IPR001478">
    <property type="entry name" value="PDZ"/>
</dbReference>
<comment type="subcellular location">
    <subcellularLocation>
        <location evidence="4">Secreted</location>
    </subcellularLocation>
</comment>
<feature type="compositionally biased region" description="Basic and acidic residues" evidence="5">
    <location>
        <begin position="473"/>
        <end position="484"/>
    </location>
</feature>
<dbReference type="GO" id="GO:0005179">
    <property type="term" value="F:hormone activity"/>
    <property type="evidence" value="ECO:0007669"/>
    <property type="project" value="InterPro"/>
</dbReference>
<reference evidence="7 8" key="1">
    <citation type="submission" date="2015-08" db="EMBL/GenBank/DDBJ databases">
        <title>Ancestral chromatin configuration constrains chromatin evolution on differentiating sex chromosomes in Drosophila.</title>
        <authorList>
            <person name="Zhou Q."/>
            <person name="Bachtrog D."/>
        </authorList>
    </citation>
    <scope>NUCLEOTIDE SEQUENCE [LARGE SCALE GENOMIC DNA]</scope>
    <source>
        <tissue evidence="7">Whole larvae</tissue>
    </source>
</reference>
<dbReference type="AlphaFoldDB" id="A0A0M3QWI9"/>
<protein>
    <submittedName>
        <fullName evidence="7">CG14168</fullName>
    </submittedName>
</protein>
<feature type="domain" description="PDZ" evidence="6">
    <location>
        <begin position="81"/>
        <end position="133"/>
    </location>
</feature>
<feature type="compositionally biased region" description="Basic and acidic residues" evidence="5">
    <location>
        <begin position="401"/>
        <end position="414"/>
    </location>
</feature>